<dbReference type="HOGENOM" id="CLU_941316_0_0_1"/>
<feature type="chain" id="PRO_5002648750" evidence="2">
    <location>
        <begin position="31"/>
        <end position="296"/>
    </location>
</feature>
<name>A2YNM5_ORYSI</name>
<dbReference type="PANTHER" id="PTHR21262:SF32">
    <property type="entry name" value="GTP DIPHOSPHOKINASE"/>
    <property type="match status" value="1"/>
</dbReference>
<evidence type="ECO:0000256" key="2">
    <source>
        <dbReference type="SAM" id="SignalP"/>
    </source>
</evidence>
<proteinExistence type="predicted"/>
<dbReference type="GO" id="GO:0009507">
    <property type="term" value="C:chloroplast"/>
    <property type="evidence" value="ECO:0007669"/>
    <property type="project" value="TreeGrafter"/>
</dbReference>
<evidence type="ECO:0000313" key="3">
    <source>
        <dbReference type="EMBL" id="EAZ04686.1"/>
    </source>
</evidence>
<dbReference type="Pfam" id="PF13328">
    <property type="entry name" value="HD_4"/>
    <property type="match status" value="1"/>
</dbReference>
<dbReference type="Gene3D" id="1.10.3210.10">
    <property type="entry name" value="Hypothetical protein af1432"/>
    <property type="match status" value="1"/>
</dbReference>
<dbReference type="EMBL" id="CM000132">
    <property type="protein sequence ID" value="EAZ04686.1"/>
    <property type="molecule type" value="Genomic_DNA"/>
</dbReference>
<sequence>MPLPSPPPPPPLSPLLLLLLLLLRSPFLPAQLPLILHAHACGEAMASAKVSNLSHLSKLARRNDTASRVDEADKLRTVFLAMEDARAVLIKLADRLHNMRTLDSLPKVKQQCFAKETLEIFAPLANQLGILNWKEQLENLCFKYLYPELYEELSSNLLKFYNQDMIAAAIRRLEQALQVRGLCYHTISGRNKSMYSIYSKMARKKLDMDEIYDIHGMSVQEFPQNSTVLDLLKRTSSYDMQLRLRLNCHVVHNLNQELKMGDVVELIPSAQCNPGAGGYAREFHQMYDHRLTVSQS</sequence>
<evidence type="ECO:0000313" key="4">
    <source>
        <dbReference type="Proteomes" id="UP000007015"/>
    </source>
</evidence>
<organism evidence="3 4">
    <name type="scientific">Oryza sativa subsp. indica</name>
    <name type="common">Rice</name>
    <dbReference type="NCBI Taxonomy" id="39946"/>
    <lineage>
        <taxon>Eukaryota</taxon>
        <taxon>Viridiplantae</taxon>
        <taxon>Streptophyta</taxon>
        <taxon>Embryophyta</taxon>
        <taxon>Tracheophyta</taxon>
        <taxon>Spermatophyta</taxon>
        <taxon>Magnoliopsida</taxon>
        <taxon>Liliopsida</taxon>
        <taxon>Poales</taxon>
        <taxon>Poaceae</taxon>
        <taxon>BOP clade</taxon>
        <taxon>Oryzoideae</taxon>
        <taxon>Oryzeae</taxon>
        <taxon>Oryzinae</taxon>
        <taxon>Oryza</taxon>
        <taxon>Oryza sativa</taxon>
    </lineage>
</organism>
<dbReference type="Gramene" id="BGIOSGA023911-TA">
    <property type="protein sequence ID" value="BGIOSGA023911-PA"/>
    <property type="gene ID" value="BGIOSGA023911"/>
</dbReference>
<reference evidence="3 4" key="1">
    <citation type="journal article" date="2005" name="PLoS Biol.">
        <title>The genomes of Oryza sativa: a history of duplications.</title>
        <authorList>
            <person name="Yu J."/>
            <person name="Wang J."/>
            <person name="Lin W."/>
            <person name="Li S."/>
            <person name="Li H."/>
            <person name="Zhou J."/>
            <person name="Ni P."/>
            <person name="Dong W."/>
            <person name="Hu S."/>
            <person name="Zeng C."/>
            <person name="Zhang J."/>
            <person name="Zhang Y."/>
            <person name="Li R."/>
            <person name="Xu Z."/>
            <person name="Li S."/>
            <person name="Li X."/>
            <person name="Zheng H."/>
            <person name="Cong L."/>
            <person name="Lin L."/>
            <person name="Yin J."/>
            <person name="Geng J."/>
            <person name="Li G."/>
            <person name="Shi J."/>
            <person name="Liu J."/>
            <person name="Lv H."/>
            <person name="Li J."/>
            <person name="Wang J."/>
            <person name="Deng Y."/>
            <person name="Ran L."/>
            <person name="Shi X."/>
            <person name="Wang X."/>
            <person name="Wu Q."/>
            <person name="Li C."/>
            <person name="Ren X."/>
            <person name="Wang J."/>
            <person name="Wang X."/>
            <person name="Li D."/>
            <person name="Liu D."/>
            <person name="Zhang X."/>
            <person name="Ji Z."/>
            <person name="Zhao W."/>
            <person name="Sun Y."/>
            <person name="Zhang Z."/>
            <person name="Bao J."/>
            <person name="Han Y."/>
            <person name="Dong L."/>
            <person name="Ji J."/>
            <person name="Chen P."/>
            <person name="Wu S."/>
            <person name="Liu J."/>
            <person name="Xiao Y."/>
            <person name="Bu D."/>
            <person name="Tan J."/>
            <person name="Yang L."/>
            <person name="Ye C."/>
            <person name="Zhang J."/>
            <person name="Xu J."/>
            <person name="Zhou Y."/>
            <person name="Yu Y."/>
            <person name="Zhang B."/>
            <person name="Zhuang S."/>
            <person name="Wei H."/>
            <person name="Liu B."/>
            <person name="Lei M."/>
            <person name="Yu H."/>
            <person name="Li Y."/>
            <person name="Xu H."/>
            <person name="Wei S."/>
            <person name="He X."/>
            <person name="Fang L."/>
            <person name="Zhang Z."/>
            <person name="Zhang Y."/>
            <person name="Huang X."/>
            <person name="Su Z."/>
            <person name="Tong W."/>
            <person name="Li J."/>
            <person name="Tong Z."/>
            <person name="Li S."/>
            <person name="Ye J."/>
            <person name="Wang L."/>
            <person name="Fang L."/>
            <person name="Lei T."/>
            <person name="Chen C."/>
            <person name="Chen H."/>
            <person name="Xu Z."/>
            <person name="Li H."/>
            <person name="Huang H."/>
            <person name="Zhang F."/>
            <person name="Xu H."/>
            <person name="Li N."/>
            <person name="Zhao C."/>
            <person name="Li S."/>
            <person name="Dong L."/>
            <person name="Huang Y."/>
            <person name="Li L."/>
            <person name="Xi Y."/>
            <person name="Qi Q."/>
            <person name="Li W."/>
            <person name="Zhang B."/>
            <person name="Hu W."/>
            <person name="Zhang Y."/>
            <person name="Tian X."/>
            <person name="Jiao Y."/>
            <person name="Liang X."/>
            <person name="Jin J."/>
            <person name="Gao L."/>
            <person name="Zheng W."/>
            <person name="Hao B."/>
            <person name="Liu S."/>
            <person name="Wang W."/>
            <person name="Yuan L."/>
            <person name="Cao M."/>
            <person name="McDermott J."/>
            <person name="Samudrala R."/>
            <person name="Wang J."/>
            <person name="Wong G.K."/>
            <person name="Yang H."/>
        </authorList>
    </citation>
    <scope>NUCLEOTIDE SEQUENCE [LARGE SCALE GENOMIC DNA]</scope>
    <source>
        <strain evidence="4">cv. 93-11</strain>
    </source>
</reference>
<dbReference type="STRING" id="39946.A2YNM5"/>
<dbReference type="AlphaFoldDB" id="A2YNM5"/>
<keyword evidence="4" id="KW-1185">Reference proteome</keyword>
<dbReference type="InterPro" id="IPR043519">
    <property type="entry name" value="NT_sf"/>
</dbReference>
<gene>
    <name evidence="3" type="ORF">OsI_26844</name>
</gene>
<protein>
    <submittedName>
        <fullName evidence="3">Uncharacterized protein</fullName>
    </submittedName>
</protein>
<dbReference type="Gene3D" id="3.30.460.10">
    <property type="entry name" value="Beta Polymerase, domain 2"/>
    <property type="match status" value="1"/>
</dbReference>
<keyword evidence="1" id="KW-0808">Transferase</keyword>
<evidence type="ECO:0000256" key="1">
    <source>
        <dbReference type="ARBA" id="ARBA00022777"/>
    </source>
</evidence>
<accession>A2YNM5</accession>
<dbReference type="PANTHER" id="PTHR21262">
    <property type="entry name" value="GUANOSINE-3',5'-BIS DIPHOSPHATE 3'-PYROPHOSPHOHYDROLASE"/>
    <property type="match status" value="1"/>
</dbReference>
<feature type="signal peptide" evidence="2">
    <location>
        <begin position="1"/>
        <end position="30"/>
    </location>
</feature>
<dbReference type="Proteomes" id="UP000007015">
    <property type="component" value="Chromosome 7"/>
</dbReference>
<keyword evidence="2" id="KW-0732">Signal</keyword>
<dbReference type="SUPFAM" id="SSF81301">
    <property type="entry name" value="Nucleotidyltransferase"/>
    <property type="match status" value="1"/>
</dbReference>
<dbReference type="GO" id="GO:0016301">
    <property type="term" value="F:kinase activity"/>
    <property type="evidence" value="ECO:0007669"/>
    <property type="project" value="UniProtKB-KW"/>
</dbReference>
<keyword evidence="1" id="KW-0418">Kinase</keyword>
<dbReference type="SUPFAM" id="SSF109604">
    <property type="entry name" value="HD-domain/PDEase-like"/>
    <property type="match status" value="1"/>
</dbReference>